<dbReference type="EMBL" id="HBGW01092049">
    <property type="protein sequence ID" value="CAD9640579.1"/>
    <property type="molecule type" value="Transcribed_RNA"/>
</dbReference>
<dbReference type="InterPro" id="IPR040773">
    <property type="entry name" value="Rpn6_N"/>
</dbReference>
<evidence type="ECO:0000313" key="4">
    <source>
        <dbReference type="EMBL" id="CAD9640579.1"/>
    </source>
</evidence>
<accession>A0A6U9CBF0</accession>
<gene>
    <name evidence="4" type="ORF">BRAN1462_LOCUS58401</name>
</gene>
<dbReference type="InterPro" id="IPR050871">
    <property type="entry name" value="26S_Proteasome/COP9_Components"/>
</dbReference>
<evidence type="ECO:0000256" key="1">
    <source>
        <dbReference type="ARBA" id="ARBA00007454"/>
    </source>
</evidence>
<name>A0A6U9CBF0_9DINO</name>
<keyword evidence="2" id="KW-0647">Proteasome</keyword>
<evidence type="ECO:0000259" key="3">
    <source>
        <dbReference type="PROSITE" id="PS50250"/>
    </source>
</evidence>
<organism evidence="4">
    <name type="scientific">Zooxanthella nutricula</name>
    <dbReference type="NCBI Taxonomy" id="1333877"/>
    <lineage>
        <taxon>Eukaryota</taxon>
        <taxon>Sar</taxon>
        <taxon>Alveolata</taxon>
        <taxon>Dinophyceae</taxon>
        <taxon>Peridiniales</taxon>
        <taxon>Peridiniales incertae sedis</taxon>
        <taxon>Zooxanthella</taxon>
    </lineage>
</organism>
<sequence length="428" mass="48219">MEVDQEEVSKAFDALLEKAKDLETTAPDKAPQAYKDIIFNKADLDDPNAKGREQAIFALGEFYVKRQSPADISALTKELRPMLADLPKAKTAKIVKTLIDLLAKTTESTHLQIGMCTDTIEWCKAEKRTFLRQRVETRLANLYLQDAKYAQAIELLDKLLVEVKKLDDKLLLVEIHMIECRTHFAVKNLPKSKAALTAAKTNANAVHCPPLLQADIDLWSGIIAAREKDYRTSFSYFYEAFEAFNAGENNSKAKTAMKYMLLSKIMQTRHQETNAIISSKSGLKYASTEIDAMAAIAKALEDRALKKFEEVRGQYKKQIDEDPIIAFHLDDLNETLVEQNILRILEPFSRVEIAHVAELIELPLQRTQAKLSEMILDQKLNGTLDQGIGVLIVFETEQVRSTYDNALKTIKNTSEVLDTLYGMAKSTA</sequence>
<proteinExistence type="inferred from homology"/>
<dbReference type="Pfam" id="PF01399">
    <property type="entry name" value="PCI"/>
    <property type="match status" value="1"/>
</dbReference>
<dbReference type="SMART" id="SM00753">
    <property type="entry name" value="PAM"/>
    <property type="match status" value="1"/>
</dbReference>
<dbReference type="SMART" id="SM00088">
    <property type="entry name" value="PINT"/>
    <property type="match status" value="1"/>
</dbReference>
<dbReference type="SUPFAM" id="SSF46785">
    <property type="entry name" value="Winged helix' DNA-binding domain"/>
    <property type="match status" value="1"/>
</dbReference>
<dbReference type="Pfam" id="PF18055">
    <property type="entry name" value="RPN6_N"/>
    <property type="match status" value="1"/>
</dbReference>
<dbReference type="AlphaFoldDB" id="A0A6U9CBF0"/>
<reference evidence="4" key="1">
    <citation type="submission" date="2021-01" db="EMBL/GenBank/DDBJ databases">
        <authorList>
            <person name="Corre E."/>
            <person name="Pelletier E."/>
            <person name="Niang G."/>
            <person name="Scheremetjew M."/>
            <person name="Finn R."/>
            <person name="Kale V."/>
            <person name="Holt S."/>
            <person name="Cochrane G."/>
            <person name="Meng A."/>
            <person name="Brown T."/>
            <person name="Cohen L."/>
        </authorList>
    </citation>
    <scope>NUCLEOTIDE SEQUENCE</scope>
    <source>
        <strain evidence="4">RCC3387</strain>
    </source>
</reference>
<feature type="domain" description="PCI" evidence="3">
    <location>
        <begin position="229"/>
        <end position="398"/>
    </location>
</feature>
<dbReference type="Gene3D" id="1.25.40.570">
    <property type="match status" value="1"/>
</dbReference>
<dbReference type="InterPro" id="IPR036390">
    <property type="entry name" value="WH_DNA-bd_sf"/>
</dbReference>
<protein>
    <recommendedName>
        <fullName evidence="3">PCI domain-containing protein</fullName>
    </recommendedName>
</protein>
<dbReference type="GO" id="GO:0000502">
    <property type="term" value="C:proteasome complex"/>
    <property type="evidence" value="ECO:0007669"/>
    <property type="project" value="UniProtKB-KW"/>
</dbReference>
<dbReference type="PANTHER" id="PTHR10678">
    <property type="entry name" value="26S PROTEASOME NON-ATPASE REGULATORY SUBUNIT 11/COP9 SIGNALOSOME COMPLEX SUBUNIT 2"/>
    <property type="match status" value="1"/>
</dbReference>
<dbReference type="InterPro" id="IPR000717">
    <property type="entry name" value="PCI_dom"/>
</dbReference>
<comment type="similarity">
    <text evidence="1">Belongs to the proteasome subunit S9 family.</text>
</comment>
<evidence type="ECO:0000256" key="2">
    <source>
        <dbReference type="ARBA" id="ARBA00022942"/>
    </source>
</evidence>
<dbReference type="PROSITE" id="PS50250">
    <property type="entry name" value="PCI"/>
    <property type="match status" value="1"/>
</dbReference>